<keyword evidence="2" id="KW-1185">Reference proteome</keyword>
<organism evidence="1 2">
    <name type="scientific">Hafnia psychrotolerans</name>
    <dbReference type="NCBI Taxonomy" id="1477018"/>
    <lineage>
        <taxon>Bacteria</taxon>
        <taxon>Pseudomonadati</taxon>
        <taxon>Pseudomonadota</taxon>
        <taxon>Gammaproteobacteria</taxon>
        <taxon>Enterobacterales</taxon>
        <taxon>Hafniaceae</taxon>
        <taxon>Hafnia</taxon>
    </lineage>
</organism>
<dbReference type="RefSeq" id="WP_188471400.1">
    <property type="nucleotide sequence ID" value="NZ_BMFZ01000002.1"/>
</dbReference>
<gene>
    <name evidence="1" type="ORF">GCM10011328_07120</name>
</gene>
<dbReference type="Proteomes" id="UP000627464">
    <property type="component" value="Unassembled WGS sequence"/>
</dbReference>
<accession>A0ABQ1G0J1</accession>
<protein>
    <submittedName>
        <fullName evidence="1">Uncharacterized protein</fullName>
    </submittedName>
</protein>
<evidence type="ECO:0000313" key="1">
    <source>
        <dbReference type="EMBL" id="GGA34971.1"/>
    </source>
</evidence>
<sequence>MQIEPLPPLNTLVAFECVARYLLTHFVVSGDMVVTLNGEEVFTKYWHERIAR</sequence>
<evidence type="ECO:0000313" key="2">
    <source>
        <dbReference type="Proteomes" id="UP000627464"/>
    </source>
</evidence>
<comment type="caution">
    <text evidence="1">The sequence shown here is derived from an EMBL/GenBank/DDBJ whole genome shotgun (WGS) entry which is preliminary data.</text>
</comment>
<name>A0ABQ1G0J1_9GAMM</name>
<reference evidence="2" key="1">
    <citation type="journal article" date="2019" name="Int. J. Syst. Evol. Microbiol.">
        <title>The Global Catalogue of Microorganisms (GCM) 10K type strain sequencing project: providing services to taxonomists for standard genome sequencing and annotation.</title>
        <authorList>
            <consortium name="The Broad Institute Genomics Platform"/>
            <consortium name="The Broad Institute Genome Sequencing Center for Infectious Disease"/>
            <person name="Wu L."/>
            <person name="Ma J."/>
        </authorList>
    </citation>
    <scope>NUCLEOTIDE SEQUENCE [LARGE SCALE GENOMIC DNA]</scope>
    <source>
        <strain evidence="2">CGMCC 1.12806</strain>
    </source>
</reference>
<dbReference type="EMBL" id="BMFZ01000002">
    <property type="protein sequence ID" value="GGA34971.1"/>
    <property type="molecule type" value="Genomic_DNA"/>
</dbReference>
<proteinExistence type="predicted"/>